<dbReference type="EMBL" id="JABELV010000059">
    <property type="protein sequence ID" value="KAG7544326.1"/>
    <property type="molecule type" value="Genomic_DNA"/>
</dbReference>
<comment type="caution">
    <text evidence="2">The sequence shown here is derived from an EMBL/GenBank/DDBJ whole genome shotgun (WGS) entry which is preliminary data.</text>
</comment>
<evidence type="ECO:0000256" key="1">
    <source>
        <dbReference type="SAM" id="MobiDB-lite"/>
    </source>
</evidence>
<evidence type="ECO:0000313" key="3">
    <source>
        <dbReference type="Proteomes" id="UP000812966"/>
    </source>
</evidence>
<name>A0A8K0NQZ5_9TREE</name>
<accession>A0A8K0NQZ5</accession>
<reference evidence="2" key="1">
    <citation type="submission" date="2020-04" db="EMBL/GenBank/DDBJ databases">
        <title>Analysis of mating type loci in Filobasidium floriforme.</title>
        <authorList>
            <person name="Nowrousian M."/>
        </authorList>
    </citation>
    <scope>NUCLEOTIDE SEQUENCE</scope>
    <source>
        <strain evidence="2">CBS 6242</strain>
    </source>
</reference>
<sequence length="257" mass="28607">MSSTLSSNLLSITVSHPLSHQHQPPSFHVFAIITPQANRQFDPSPPTFVGSPPGKSPASREELEKELIFSRPGALISALRFSPGSRAPSSAPIPHQDIIIRHIDHVPFPLLQIWMIDGRYSIHLSGSDLFRISRPARRRRIAQDENSSSTTQTRRSNLESEADVSFAGRSPMSTSTGKDSSWVHLKNFVEPAGRLPCTTEFELRSFHRPAEGLLQHCGRIHAGHVLHRWRGHLDSGVVFMGFFVLRSSFFVPRARGG</sequence>
<protein>
    <submittedName>
        <fullName evidence="2">Uncharacterized protein</fullName>
    </submittedName>
</protein>
<proteinExistence type="predicted"/>
<feature type="region of interest" description="Disordered" evidence="1">
    <location>
        <begin position="140"/>
        <end position="179"/>
    </location>
</feature>
<dbReference type="AlphaFoldDB" id="A0A8K0NQZ5"/>
<gene>
    <name evidence="2" type="ORF">FFLO_03287</name>
</gene>
<evidence type="ECO:0000313" key="2">
    <source>
        <dbReference type="EMBL" id="KAG7544326.1"/>
    </source>
</evidence>
<organism evidence="2 3">
    <name type="scientific">Filobasidium floriforme</name>
    <dbReference type="NCBI Taxonomy" id="5210"/>
    <lineage>
        <taxon>Eukaryota</taxon>
        <taxon>Fungi</taxon>
        <taxon>Dikarya</taxon>
        <taxon>Basidiomycota</taxon>
        <taxon>Agaricomycotina</taxon>
        <taxon>Tremellomycetes</taxon>
        <taxon>Filobasidiales</taxon>
        <taxon>Filobasidiaceae</taxon>
        <taxon>Filobasidium</taxon>
    </lineage>
</organism>
<dbReference type="Proteomes" id="UP000812966">
    <property type="component" value="Unassembled WGS sequence"/>
</dbReference>
<keyword evidence="3" id="KW-1185">Reference proteome</keyword>